<sequence length="404" mass="44472">MEEVSGIFAGVDTHKDVHVLCVLDPLGRKIFEESFTADRSGYDALAQALGDPKKCAVVAIEGTASYGSGLTKRLTELGFKVVEVLRPKRDKRRRGENKNDFADAERAARDAMANKSTSTPKSQSGWVEAVRFLLAARRTCIKTSTACANSAQALLESAPEPIRETYRRLKTTHLMTNLAEVEVTTHDALTASVLSSLQILSLTWIDAKRRAQQAEAAIEALIREHAPALLDMYGCGAISAAELAVCAGDNPERLKSEASFAALCGVSPVEASSGKIKRYRLNRGGNRQANCALHRIALSRLKGDERTKAYAKRRACGQKTLRDITRCLKRYLAREVYHALLHPFEVRKKKGPALREMRLALGLTQTAVAKLLEVPSARISEIERCARNLPDLEQRYGELLRSMA</sequence>
<keyword evidence="4" id="KW-1185">Reference proteome</keyword>
<dbReference type="Proteomes" id="UP001232750">
    <property type="component" value="Unassembled WGS sequence"/>
</dbReference>
<dbReference type="NCBIfam" id="NF033542">
    <property type="entry name" value="transpos_IS110"/>
    <property type="match status" value="1"/>
</dbReference>
<dbReference type="CDD" id="cd00093">
    <property type="entry name" value="HTH_XRE"/>
    <property type="match status" value="1"/>
</dbReference>
<dbReference type="RefSeq" id="WP_283833231.1">
    <property type="nucleotide sequence ID" value="NZ_JASJEU010000029.1"/>
</dbReference>
<dbReference type="InterPro" id="IPR010982">
    <property type="entry name" value="Lambda_DNA-bd_dom_sf"/>
</dbReference>
<dbReference type="Pfam" id="PF01548">
    <property type="entry name" value="DEDD_Tnp_IS110"/>
    <property type="match status" value="1"/>
</dbReference>
<dbReference type="PANTHER" id="PTHR33055:SF16">
    <property type="entry name" value="TRANSPOSASE FOR INSERTION SEQUENCE ELEMENT IS1547"/>
    <property type="match status" value="1"/>
</dbReference>
<dbReference type="EMBL" id="JASJEU010000029">
    <property type="protein sequence ID" value="MDJ1651882.1"/>
    <property type="molecule type" value="Genomic_DNA"/>
</dbReference>
<protein>
    <submittedName>
        <fullName evidence="3">IS110 family transposase</fullName>
    </submittedName>
</protein>
<organism evidence="3 4">
    <name type="scientific">Gordonibacter faecis</name>
    <dbReference type="NCBI Taxonomy" id="3047475"/>
    <lineage>
        <taxon>Bacteria</taxon>
        <taxon>Bacillati</taxon>
        <taxon>Actinomycetota</taxon>
        <taxon>Coriobacteriia</taxon>
        <taxon>Eggerthellales</taxon>
        <taxon>Eggerthellaceae</taxon>
        <taxon>Gordonibacter</taxon>
    </lineage>
</organism>
<evidence type="ECO:0000259" key="2">
    <source>
        <dbReference type="PROSITE" id="PS50943"/>
    </source>
</evidence>
<proteinExistence type="predicted"/>
<evidence type="ECO:0000313" key="4">
    <source>
        <dbReference type="Proteomes" id="UP001232750"/>
    </source>
</evidence>
<feature type="domain" description="HTH cro/C1-type" evidence="2">
    <location>
        <begin position="354"/>
        <end position="388"/>
    </location>
</feature>
<dbReference type="InterPro" id="IPR001387">
    <property type="entry name" value="Cro/C1-type_HTH"/>
</dbReference>
<feature type="region of interest" description="Disordered" evidence="1">
    <location>
        <begin position="90"/>
        <end position="122"/>
    </location>
</feature>
<dbReference type="PROSITE" id="PS50943">
    <property type="entry name" value="HTH_CROC1"/>
    <property type="match status" value="1"/>
</dbReference>
<evidence type="ECO:0000256" key="1">
    <source>
        <dbReference type="SAM" id="MobiDB-lite"/>
    </source>
</evidence>
<reference evidence="3 4" key="1">
    <citation type="submission" date="2023-05" db="EMBL/GenBank/DDBJ databases">
        <title>Gordonibacter KGMB12511T sp. nov., isolated from faeces of healthy Korean.</title>
        <authorList>
            <person name="Kim H.S."/>
            <person name="Kim J.-S."/>
            <person name="Suh M.K."/>
            <person name="Eom M.K."/>
            <person name="Do H.E."/>
            <person name="Lee J.-S."/>
        </authorList>
    </citation>
    <scope>NUCLEOTIDE SEQUENCE [LARGE SCALE GENOMIC DNA]</scope>
    <source>
        <strain evidence="3 4">KGMB12511</strain>
    </source>
</reference>
<dbReference type="Pfam" id="PF02371">
    <property type="entry name" value="Transposase_20"/>
    <property type="match status" value="1"/>
</dbReference>
<accession>A0ABT7DQQ4</accession>
<dbReference type="InterPro" id="IPR002525">
    <property type="entry name" value="Transp_IS110-like_N"/>
</dbReference>
<dbReference type="InterPro" id="IPR047650">
    <property type="entry name" value="Transpos_IS110"/>
</dbReference>
<name>A0ABT7DQQ4_9ACTN</name>
<comment type="caution">
    <text evidence="3">The sequence shown here is derived from an EMBL/GenBank/DDBJ whole genome shotgun (WGS) entry which is preliminary data.</text>
</comment>
<dbReference type="SUPFAM" id="SSF47413">
    <property type="entry name" value="lambda repressor-like DNA-binding domains"/>
    <property type="match status" value="1"/>
</dbReference>
<dbReference type="PANTHER" id="PTHR33055">
    <property type="entry name" value="TRANSPOSASE FOR INSERTION SEQUENCE ELEMENT IS1111A"/>
    <property type="match status" value="1"/>
</dbReference>
<dbReference type="InterPro" id="IPR003346">
    <property type="entry name" value="Transposase_20"/>
</dbReference>
<dbReference type="Pfam" id="PF01381">
    <property type="entry name" value="HTH_3"/>
    <property type="match status" value="1"/>
</dbReference>
<evidence type="ECO:0000313" key="3">
    <source>
        <dbReference type="EMBL" id="MDJ1651882.1"/>
    </source>
</evidence>
<dbReference type="Gene3D" id="1.10.260.40">
    <property type="entry name" value="lambda repressor-like DNA-binding domains"/>
    <property type="match status" value="1"/>
</dbReference>
<feature type="compositionally biased region" description="Basic and acidic residues" evidence="1">
    <location>
        <begin position="96"/>
        <end position="109"/>
    </location>
</feature>
<gene>
    <name evidence="3" type="ORF">QNJ86_13810</name>
</gene>